<evidence type="ECO:0000256" key="2">
    <source>
        <dbReference type="ARBA" id="ARBA00004922"/>
    </source>
</evidence>
<keyword evidence="8" id="KW-0472">Membrane</keyword>
<name>A0A068WUN7_ECHGR</name>
<dbReference type="EMBL" id="LK028594">
    <property type="protein sequence ID" value="CDS23862.1"/>
    <property type="molecule type" value="Genomic_DNA"/>
</dbReference>
<reference evidence="11" key="2">
    <citation type="submission" date="2014-06" db="EMBL/GenBank/DDBJ databases">
        <authorList>
            <person name="Aslett M."/>
        </authorList>
    </citation>
    <scope>NUCLEOTIDE SEQUENCE</scope>
</reference>
<keyword evidence="6" id="KW-0735">Signal-anchor</keyword>
<accession>A0A068WUN7</accession>
<dbReference type="GO" id="GO:0016020">
    <property type="term" value="C:membrane"/>
    <property type="evidence" value="ECO:0007669"/>
    <property type="project" value="UniProtKB-SubCell"/>
</dbReference>
<evidence type="ECO:0000256" key="8">
    <source>
        <dbReference type="ARBA" id="ARBA00023136"/>
    </source>
</evidence>
<keyword evidence="7" id="KW-1133">Transmembrane helix</keyword>
<evidence type="ECO:0000313" key="13">
    <source>
        <dbReference type="WBParaSite" id="EgrG_000418900"/>
    </source>
</evidence>
<dbReference type="OrthoDB" id="2019572at2759"/>
<evidence type="ECO:0000256" key="1">
    <source>
        <dbReference type="ARBA" id="ARBA00004606"/>
    </source>
</evidence>
<sequence>MNWSAPSQMIRVPRSRGSKICLAIILFGGLILLLRPQSPENIEPLESRLFPVKNVGTILDEKQPDFFALITSPNHPHCLAFRRRFPTVTQPDGDMNVAFTMVVHKDVYQIARLMRMIYRVNNYYCVHLDSRSPQSFQKAMEGIATCFGPNVELVPVEKRVAVNWGDESVLRPQLICAEQALQNDNNWGYLVNIAGQEFPLKTNLELVAALKALNGSNLVEAAPIKRFQSWVKNRTLPLNASWYKGTIYGAFRRDFLHEAVRGTAVAPIRAAVLEHKAFDHPDELFFSTLAYNPHLKLPGACLIAPPPKSEADLGFLAKYVVWGDYKIACPTKYTRFVCILGTPHISLLRSVPHLFANKFHSDYHPEAYDRMEEWYFAKLSREIASGTYARDSFDTSIYANRSCSHQHL</sequence>
<protein>
    <submittedName>
        <fullName evidence="11 13">Glycosyltransferase 14 family member</fullName>
    </submittedName>
</protein>
<gene>
    <name evidence="13" type="primary">EGR_09267</name>
    <name evidence="11" type="ORF">EgrG_000418900</name>
</gene>
<evidence type="ECO:0000256" key="3">
    <source>
        <dbReference type="ARBA" id="ARBA00022676"/>
    </source>
</evidence>
<dbReference type="Pfam" id="PF02485">
    <property type="entry name" value="Branch"/>
    <property type="match status" value="1"/>
</dbReference>
<comment type="subcellular location">
    <subcellularLocation>
        <location evidence="1">Membrane</location>
        <topology evidence="1">Single-pass type II membrane protein</topology>
    </subcellularLocation>
</comment>
<evidence type="ECO:0000313" key="11">
    <source>
        <dbReference type="EMBL" id="CDS23862.1"/>
    </source>
</evidence>
<keyword evidence="4 11" id="KW-0808">Transferase</keyword>
<dbReference type="PANTHER" id="PTHR19297:SF191">
    <property type="entry name" value="PROTEIN XYLOSYLTRANSFERASE"/>
    <property type="match status" value="1"/>
</dbReference>
<evidence type="ECO:0000256" key="7">
    <source>
        <dbReference type="ARBA" id="ARBA00022989"/>
    </source>
</evidence>
<dbReference type="WBParaSite" id="EgrG_000418900">
    <property type="protein sequence ID" value="EgrG_000418900"/>
    <property type="gene ID" value="EgrG_000418900"/>
</dbReference>
<evidence type="ECO:0000256" key="6">
    <source>
        <dbReference type="ARBA" id="ARBA00022968"/>
    </source>
</evidence>
<dbReference type="GO" id="GO:0008375">
    <property type="term" value="F:acetylglucosaminyltransferase activity"/>
    <property type="evidence" value="ECO:0007669"/>
    <property type="project" value="TreeGrafter"/>
</dbReference>
<dbReference type="InterPro" id="IPR003406">
    <property type="entry name" value="Glyco_trans_14"/>
</dbReference>
<evidence type="ECO:0000256" key="4">
    <source>
        <dbReference type="ARBA" id="ARBA00022679"/>
    </source>
</evidence>
<evidence type="ECO:0000256" key="9">
    <source>
        <dbReference type="ARBA" id="ARBA00023180"/>
    </source>
</evidence>
<dbReference type="Proteomes" id="UP000492820">
    <property type="component" value="Unassembled WGS sequence"/>
</dbReference>
<keyword evidence="5" id="KW-0812">Transmembrane</keyword>
<dbReference type="PANTHER" id="PTHR19297">
    <property type="entry name" value="GLYCOSYLTRANSFERASE 14 FAMILY MEMBER"/>
    <property type="match status" value="1"/>
</dbReference>
<comment type="similarity">
    <text evidence="10">Belongs to the glycosyltransferase 14 family.</text>
</comment>
<comment type="pathway">
    <text evidence="2">Protein modification; protein glycosylation.</text>
</comment>
<keyword evidence="9" id="KW-0325">Glycoprotein</keyword>
<keyword evidence="3" id="KW-0328">Glycosyltransferase</keyword>
<dbReference type="AlphaFoldDB" id="A0A068WUN7"/>
<evidence type="ECO:0000256" key="5">
    <source>
        <dbReference type="ARBA" id="ARBA00022692"/>
    </source>
</evidence>
<proteinExistence type="inferred from homology"/>
<evidence type="ECO:0000313" key="12">
    <source>
        <dbReference type="Proteomes" id="UP000492820"/>
    </source>
</evidence>
<reference evidence="11 12" key="1">
    <citation type="journal article" date="2013" name="Nature">
        <title>The genomes of four tapeworm species reveal adaptations to parasitism.</title>
        <authorList>
            <person name="Tsai I.J."/>
            <person name="Zarowiecki M."/>
            <person name="Holroyd N."/>
            <person name="Garciarrubio A."/>
            <person name="Sanchez-Flores A."/>
            <person name="Brooks K.L."/>
            <person name="Tracey A."/>
            <person name="Bobes R.J."/>
            <person name="Fragoso G."/>
            <person name="Sciutto E."/>
            <person name="Aslett M."/>
            <person name="Beasley H."/>
            <person name="Bennett H.M."/>
            <person name="Cai J."/>
            <person name="Camicia F."/>
            <person name="Clark R."/>
            <person name="Cucher M."/>
            <person name="De Silva N."/>
            <person name="Day T.A."/>
            <person name="Deplazes P."/>
            <person name="Estrada K."/>
            <person name="Fernandez C."/>
            <person name="Holland P.W."/>
            <person name="Hou J."/>
            <person name="Hu S."/>
            <person name="Huckvale T."/>
            <person name="Hung S.S."/>
            <person name="Kamenetzky L."/>
            <person name="Keane J.A."/>
            <person name="Kiss F."/>
            <person name="Koziol U."/>
            <person name="Lambert O."/>
            <person name="Liu K."/>
            <person name="Luo X."/>
            <person name="Luo Y."/>
            <person name="Macchiaroli N."/>
            <person name="Nichol S."/>
            <person name="Paps J."/>
            <person name="Parkinson J."/>
            <person name="Pouchkina-Stantcheva N."/>
            <person name="Riddiford N."/>
            <person name="Rosenzvit M."/>
            <person name="Salinas G."/>
            <person name="Wasmuth J.D."/>
            <person name="Zamanian M."/>
            <person name="Zheng Y."/>
            <person name="Cai X."/>
            <person name="Soberon X."/>
            <person name="Olson P.D."/>
            <person name="Laclette J.P."/>
            <person name="Brehm K."/>
            <person name="Berriman M."/>
            <person name="Garciarrubio A."/>
            <person name="Bobes R.J."/>
            <person name="Fragoso G."/>
            <person name="Sanchez-Flores A."/>
            <person name="Estrada K."/>
            <person name="Cevallos M.A."/>
            <person name="Morett E."/>
            <person name="Gonzalez V."/>
            <person name="Portillo T."/>
            <person name="Ochoa-Leyva A."/>
            <person name="Jose M.V."/>
            <person name="Sciutto E."/>
            <person name="Landa A."/>
            <person name="Jimenez L."/>
            <person name="Valdes V."/>
            <person name="Carrero J.C."/>
            <person name="Larralde C."/>
            <person name="Morales-Montor J."/>
            <person name="Limon-Lason J."/>
            <person name="Soberon X."/>
            <person name="Laclette J.P."/>
        </authorList>
    </citation>
    <scope>NUCLEOTIDE SEQUENCE [LARGE SCALE GENOMIC DNA]</scope>
</reference>
<organism evidence="11">
    <name type="scientific">Echinococcus granulosus</name>
    <name type="common">Hydatid tapeworm</name>
    <dbReference type="NCBI Taxonomy" id="6210"/>
    <lineage>
        <taxon>Eukaryota</taxon>
        <taxon>Metazoa</taxon>
        <taxon>Spiralia</taxon>
        <taxon>Lophotrochozoa</taxon>
        <taxon>Platyhelminthes</taxon>
        <taxon>Cestoda</taxon>
        <taxon>Eucestoda</taxon>
        <taxon>Cyclophyllidea</taxon>
        <taxon>Taeniidae</taxon>
        <taxon>Echinococcus</taxon>
        <taxon>Echinococcus granulosus group</taxon>
    </lineage>
</organism>
<evidence type="ECO:0000256" key="10">
    <source>
        <dbReference type="ARBA" id="ARBA00038150"/>
    </source>
</evidence>
<reference evidence="13" key="3">
    <citation type="submission" date="2020-10" db="UniProtKB">
        <authorList>
            <consortium name="WormBaseParasite"/>
        </authorList>
    </citation>
    <scope>IDENTIFICATION</scope>
</reference>